<comment type="caution">
    <text evidence="1">The sequence shown here is derived from an EMBL/GenBank/DDBJ whole genome shotgun (WGS) entry which is preliminary data.</text>
</comment>
<dbReference type="EMBL" id="ARZY01000019">
    <property type="protein sequence ID" value="EWH09793.1"/>
    <property type="molecule type" value="Genomic_DNA"/>
</dbReference>
<evidence type="ECO:0000313" key="1">
    <source>
        <dbReference type="EMBL" id="EWH09793.1"/>
    </source>
</evidence>
<dbReference type="AlphaFoldDB" id="W7QPH5"/>
<protein>
    <submittedName>
        <fullName evidence="1">Sulfatase</fullName>
    </submittedName>
</protein>
<gene>
    <name evidence="1" type="ORF">DS2_10918</name>
</gene>
<dbReference type="RefSeq" id="WP_160168560.1">
    <property type="nucleotide sequence ID" value="NZ_ARZY01000019.1"/>
</dbReference>
<reference evidence="1 2" key="1">
    <citation type="journal article" date="2014" name="Genome Announc.">
        <title>Draft Genome Sequence of the Agar-Degrading Bacterium Catenovulum sp. Strain DS-2, Isolated from Intestines of Haliotis diversicolor.</title>
        <authorList>
            <person name="Shan D."/>
            <person name="Li X."/>
            <person name="Gu Z."/>
            <person name="Wei G."/>
            <person name="Gao Z."/>
            <person name="Shao Z."/>
        </authorList>
    </citation>
    <scope>NUCLEOTIDE SEQUENCE [LARGE SCALE GENOMIC DNA]</scope>
    <source>
        <strain evidence="1 2">DS-2</strain>
    </source>
</reference>
<organism evidence="1 2">
    <name type="scientific">Catenovulum agarivorans DS-2</name>
    <dbReference type="NCBI Taxonomy" id="1328313"/>
    <lineage>
        <taxon>Bacteria</taxon>
        <taxon>Pseudomonadati</taxon>
        <taxon>Pseudomonadota</taxon>
        <taxon>Gammaproteobacteria</taxon>
        <taxon>Alteromonadales</taxon>
        <taxon>Alteromonadaceae</taxon>
        <taxon>Catenovulum</taxon>
    </lineage>
</organism>
<proteinExistence type="predicted"/>
<keyword evidence="2" id="KW-1185">Reference proteome</keyword>
<name>W7QPH5_9ALTE</name>
<evidence type="ECO:0000313" key="2">
    <source>
        <dbReference type="Proteomes" id="UP000019276"/>
    </source>
</evidence>
<dbReference type="Proteomes" id="UP000019276">
    <property type="component" value="Unassembled WGS sequence"/>
</dbReference>
<accession>W7QPH5</accession>
<sequence>MREDSPNYGEHINLADHPDFQTIKNRLMAQLQSYQTETKDPWVYKWHYQ</sequence>